<organism evidence="2">
    <name type="scientific">Pipistrellus pipistrellus adenovirus</name>
    <dbReference type="NCBI Taxonomy" id="3140007"/>
    <lineage>
        <taxon>Viruses</taxon>
        <taxon>Varidnaviria</taxon>
        <taxon>Bamfordvirae</taxon>
        <taxon>Preplasmiviricota</taxon>
        <taxon>Polisuviricotina</taxon>
        <taxon>Pharingeaviricetes</taxon>
        <taxon>Rowavirales</taxon>
        <taxon>Adenoviridae</taxon>
    </lineage>
</organism>
<feature type="compositionally biased region" description="Basic and acidic residues" evidence="1">
    <location>
        <begin position="64"/>
        <end position="82"/>
    </location>
</feature>
<reference evidence="2" key="1">
    <citation type="journal article" date="2024" name="Microbiol. Spectr.">
        <title>Full-genome sequencing of dozens of new DNA viruses found in Spanish bat feces.</title>
        <authorList>
            <person name="Buigues J."/>
            <person name="Vinals A."/>
            <person name="Martinez-Recio R."/>
            <person name="Monros J.S."/>
            <person name="Sanjuan R."/>
            <person name="Cuevas J.M."/>
        </authorList>
    </citation>
    <scope>NUCLEOTIDE SEQUENCE</scope>
    <source>
        <strain evidence="2">MAVG44</strain>
    </source>
</reference>
<sequence length="172" mass="19520">MENLTEMMLEAEELEAVSEGELSTGEEVDTEEEEPDEGPEEEEDLDGEDAAPAAPRRPLGAKGNRWDKLPTAKTDHSGKDTGRNGYRSWRGHKFSILEVLEQSNGNVAFARRYMLFKKGVNVPKNVIHYYNSRYCRPSNADGGWEKVEKEDNKENIPPQKNRGLKKGRRSRV</sequence>
<dbReference type="InterPro" id="IPR021304">
    <property type="entry name" value="Adeno_L4-33K/L4-22K"/>
</dbReference>
<protein>
    <submittedName>
        <fullName evidence="2">L4-33K/L4-22K protein</fullName>
    </submittedName>
</protein>
<feature type="compositionally biased region" description="Basic residues" evidence="1">
    <location>
        <begin position="162"/>
        <end position="172"/>
    </location>
</feature>
<feature type="region of interest" description="Disordered" evidence="1">
    <location>
        <begin position="1"/>
        <end position="87"/>
    </location>
</feature>
<evidence type="ECO:0000256" key="1">
    <source>
        <dbReference type="SAM" id="MobiDB-lite"/>
    </source>
</evidence>
<feature type="compositionally biased region" description="Acidic residues" evidence="1">
    <location>
        <begin position="9"/>
        <end position="49"/>
    </location>
</feature>
<dbReference type="Pfam" id="PF11081">
    <property type="entry name" value="Adeno_L433K_22K"/>
    <property type="match status" value="1"/>
</dbReference>
<accession>A0AAU6S542</accession>
<feature type="compositionally biased region" description="Basic and acidic residues" evidence="1">
    <location>
        <begin position="143"/>
        <end position="154"/>
    </location>
</feature>
<name>A0AAU6S542_9ADEN</name>
<dbReference type="GO" id="GO:0019073">
    <property type="term" value="P:viral DNA genome packaging"/>
    <property type="evidence" value="ECO:0007669"/>
    <property type="project" value="InterPro"/>
</dbReference>
<feature type="region of interest" description="Disordered" evidence="1">
    <location>
        <begin position="140"/>
        <end position="172"/>
    </location>
</feature>
<reference evidence="2" key="2">
    <citation type="submission" date="2024-02" db="EMBL/GenBank/DDBJ databases">
        <authorList>
            <person name="Buigues J."/>
            <person name="Vinals A."/>
            <person name="Martinez-Recio R."/>
            <person name="S Monros J."/>
            <person name="Sanjuan R."/>
            <person name="Cuevas J.M."/>
        </authorList>
    </citation>
    <scope>NUCLEOTIDE SEQUENCE</scope>
    <source>
        <strain evidence="2">MAVG44</strain>
    </source>
</reference>
<dbReference type="EMBL" id="PP410068">
    <property type="protein sequence ID" value="WZK92840.1"/>
    <property type="molecule type" value="Genomic_DNA"/>
</dbReference>
<evidence type="ECO:0000313" key="2">
    <source>
        <dbReference type="EMBL" id="WZK92840.1"/>
    </source>
</evidence>
<proteinExistence type="predicted"/>